<reference evidence="3" key="1">
    <citation type="submission" date="2021-01" db="EMBL/GenBank/DDBJ databases">
        <title>Caligus Genome Assembly.</title>
        <authorList>
            <person name="Gallardo-Escarate C."/>
        </authorList>
    </citation>
    <scope>NUCLEOTIDE SEQUENCE [LARGE SCALE GENOMIC DNA]</scope>
</reference>
<dbReference type="OrthoDB" id="10669239at2759"/>
<sequence>NLYSSNNHETPTEDEQAPLQEDLECSGEEHRGGGSQKDFGFFDSLTQKWVNLEDFSE</sequence>
<feature type="non-terminal residue" evidence="2">
    <location>
        <position position="1"/>
    </location>
</feature>
<name>A0A7T8JVB9_CALRO</name>
<keyword evidence="3" id="KW-1185">Reference proteome</keyword>
<dbReference type="Proteomes" id="UP000595437">
    <property type="component" value="Chromosome 18"/>
</dbReference>
<accession>A0A7T8JVB9</accession>
<evidence type="ECO:0000313" key="3">
    <source>
        <dbReference type="Proteomes" id="UP000595437"/>
    </source>
</evidence>
<proteinExistence type="predicted"/>
<feature type="non-terminal residue" evidence="2">
    <location>
        <position position="57"/>
    </location>
</feature>
<dbReference type="AlphaFoldDB" id="A0A7T8JVB9"/>
<feature type="region of interest" description="Disordered" evidence="1">
    <location>
        <begin position="1"/>
        <end position="39"/>
    </location>
</feature>
<protein>
    <submittedName>
        <fullName evidence="2">Uncharacterized protein</fullName>
    </submittedName>
</protein>
<gene>
    <name evidence="2" type="ORF">FKW44_023392</name>
</gene>
<feature type="compositionally biased region" description="Acidic residues" evidence="1">
    <location>
        <begin position="12"/>
        <end position="26"/>
    </location>
</feature>
<evidence type="ECO:0000313" key="2">
    <source>
        <dbReference type="EMBL" id="QQP35230.1"/>
    </source>
</evidence>
<organism evidence="2 3">
    <name type="scientific">Caligus rogercresseyi</name>
    <name type="common">Sea louse</name>
    <dbReference type="NCBI Taxonomy" id="217165"/>
    <lineage>
        <taxon>Eukaryota</taxon>
        <taxon>Metazoa</taxon>
        <taxon>Ecdysozoa</taxon>
        <taxon>Arthropoda</taxon>
        <taxon>Crustacea</taxon>
        <taxon>Multicrustacea</taxon>
        <taxon>Hexanauplia</taxon>
        <taxon>Copepoda</taxon>
        <taxon>Siphonostomatoida</taxon>
        <taxon>Caligidae</taxon>
        <taxon>Caligus</taxon>
    </lineage>
</organism>
<dbReference type="EMBL" id="CP045907">
    <property type="protein sequence ID" value="QQP35230.1"/>
    <property type="molecule type" value="Genomic_DNA"/>
</dbReference>
<evidence type="ECO:0000256" key="1">
    <source>
        <dbReference type="SAM" id="MobiDB-lite"/>
    </source>
</evidence>